<dbReference type="PANTHER" id="PTHR45978:SF7">
    <property type="entry name" value="SPX DOMAIN-CONTAINING PROTEIN 4"/>
    <property type="match status" value="1"/>
</dbReference>
<dbReference type="CDD" id="cd14447">
    <property type="entry name" value="SPX"/>
    <property type="match status" value="1"/>
</dbReference>
<reference evidence="4" key="1">
    <citation type="journal article" date="2006" name="Science">
        <title>Phytophthora genome sequences uncover evolutionary origins and mechanisms of pathogenesis.</title>
        <authorList>
            <person name="Tyler B.M."/>
            <person name="Tripathy S."/>
            <person name="Zhang X."/>
            <person name="Dehal P."/>
            <person name="Jiang R.H."/>
            <person name="Aerts A."/>
            <person name="Arredondo F.D."/>
            <person name="Baxter L."/>
            <person name="Bensasson D."/>
            <person name="Beynon J.L."/>
            <person name="Chapman J."/>
            <person name="Damasceno C.M."/>
            <person name="Dorrance A.E."/>
            <person name="Dou D."/>
            <person name="Dickerman A.W."/>
            <person name="Dubchak I.L."/>
            <person name="Garbelotto M."/>
            <person name="Gijzen M."/>
            <person name="Gordon S.G."/>
            <person name="Govers F."/>
            <person name="Grunwald N.J."/>
            <person name="Huang W."/>
            <person name="Ivors K.L."/>
            <person name="Jones R.W."/>
            <person name="Kamoun S."/>
            <person name="Krampis K."/>
            <person name="Lamour K.H."/>
            <person name="Lee M.K."/>
            <person name="McDonald W.H."/>
            <person name="Medina M."/>
            <person name="Meijer H.J."/>
            <person name="Nordberg E.K."/>
            <person name="Maclean D.J."/>
            <person name="Ospina-Giraldo M.D."/>
            <person name="Morris P.F."/>
            <person name="Phuntumart V."/>
            <person name="Putnam N.H."/>
            <person name="Rash S."/>
            <person name="Rose J.K."/>
            <person name="Sakihama Y."/>
            <person name="Salamov A.A."/>
            <person name="Savidor A."/>
            <person name="Scheuring C.F."/>
            <person name="Smith B.M."/>
            <person name="Sobral B.W."/>
            <person name="Terry A."/>
            <person name="Torto-Alalibo T.A."/>
            <person name="Win J."/>
            <person name="Xu Z."/>
            <person name="Zhang H."/>
            <person name="Grigoriev I.V."/>
            <person name="Rokhsar D.S."/>
            <person name="Boore J.L."/>
        </authorList>
    </citation>
    <scope>NUCLEOTIDE SEQUENCE [LARGE SCALE GENOMIC DNA]</scope>
    <source>
        <strain evidence="4">Pr102</strain>
    </source>
</reference>
<proteinExistence type="predicted"/>
<dbReference type="AlphaFoldDB" id="H3GJ02"/>
<dbReference type="Pfam" id="PF03105">
    <property type="entry name" value="SPX"/>
    <property type="match status" value="2"/>
</dbReference>
<reference evidence="3" key="2">
    <citation type="submission" date="2015-06" db="UniProtKB">
        <authorList>
            <consortium name="EnsemblProtists"/>
        </authorList>
    </citation>
    <scope>IDENTIFICATION</scope>
    <source>
        <strain evidence="3">Pr102</strain>
    </source>
</reference>
<dbReference type="InterPro" id="IPR031142">
    <property type="entry name" value="SPX_prot"/>
</dbReference>
<dbReference type="VEuPathDB" id="FungiDB:KRP22_5350"/>
<evidence type="ECO:0000313" key="4">
    <source>
        <dbReference type="Proteomes" id="UP000005238"/>
    </source>
</evidence>
<feature type="region of interest" description="Disordered" evidence="1">
    <location>
        <begin position="221"/>
        <end position="259"/>
    </location>
</feature>
<dbReference type="EnsemblProtists" id="Phyra76088">
    <property type="protein sequence ID" value="Phyra76088"/>
    <property type="gene ID" value="Phyra76088"/>
</dbReference>
<organism evidence="3 4">
    <name type="scientific">Phytophthora ramorum</name>
    <name type="common">Sudden oak death agent</name>
    <dbReference type="NCBI Taxonomy" id="164328"/>
    <lineage>
        <taxon>Eukaryota</taxon>
        <taxon>Sar</taxon>
        <taxon>Stramenopiles</taxon>
        <taxon>Oomycota</taxon>
        <taxon>Peronosporomycetes</taxon>
        <taxon>Peronosporales</taxon>
        <taxon>Peronosporaceae</taxon>
        <taxon>Phytophthora</taxon>
    </lineage>
</organism>
<dbReference type="InParanoid" id="H3GJ02"/>
<name>H3GJ02_PHYRM</name>
<feature type="compositionally biased region" description="Low complexity" evidence="1">
    <location>
        <begin position="241"/>
        <end position="259"/>
    </location>
</feature>
<dbReference type="STRING" id="164328.H3GJ02"/>
<dbReference type="InterPro" id="IPR004331">
    <property type="entry name" value="SPX_dom"/>
</dbReference>
<keyword evidence="4" id="KW-1185">Reference proteome</keyword>
<dbReference type="EMBL" id="DS566013">
    <property type="status" value="NOT_ANNOTATED_CDS"/>
    <property type="molecule type" value="Genomic_DNA"/>
</dbReference>
<dbReference type="HOGENOM" id="CLU_070189_0_0_1"/>
<dbReference type="eggNOG" id="KOG1161">
    <property type="taxonomic scope" value="Eukaryota"/>
</dbReference>
<evidence type="ECO:0000259" key="2">
    <source>
        <dbReference type="PROSITE" id="PS51382"/>
    </source>
</evidence>
<protein>
    <recommendedName>
        <fullName evidence="2">SPX domain-containing protein</fullName>
    </recommendedName>
</protein>
<sequence>MKFGKGLLQEILQSNPEWAPFWLNYKILKKRIKAVTRAAHHAANQRDISESELEVAFFRDLQVELKKISLFYAAEEKRCSFRYHQLRSVLKTLKKREQIEAFEAQRLMFAFVHFYRECIRLENFAVINYQGFSKILKKHDKMTGYNTRSKYMRRKVNLSSFSSYPTLLQILASTEDMFHEVERDTRMSSAVSSIKLNIEPQVATDADSTNVFAPVVHVPTEAGTSSTPVGAKSSPLPPKFLSPHLTPSNSSAPAPSFPASVLWNSDEQEAVFRASAQKFQL</sequence>
<feature type="domain" description="SPX" evidence="2">
    <location>
        <begin position="1"/>
        <end position="153"/>
    </location>
</feature>
<dbReference type="VEuPathDB" id="FungiDB:KRP23_5972"/>
<dbReference type="GO" id="GO:0016036">
    <property type="term" value="P:cellular response to phosphate starvation"/>
    <property type="evidence" value="ECO:0007669"/>
    <property type="project" value="InterPro"/>
</dbReference>
<dbReference type="Proteomes" id="UP000005238">
    <property type="component" value="Unassembled WGS sequence"/>
</dbReference>
<accession>H3GJ02</accession>
<evidence type="ECO:0000256" key="1">
    <source>
        <dbReference type="SAM" id="MobiDB-lite"/>
    </source>
</evidence>
<dbReference type="PROSITE" id="PS51382">
    <property type="entry name" value="SPX"/>
    <property type="match status" value="1"/>
</dbReference>
<evidence type="ECO:0000313" key="3">
    <source>
        <dbReference type="EnsemblProtists" id="Phyra76088"/>
    </source>
</evidence>
<dbReference type="OMA" id="LAFVHFY"/>
<dbReference type="PANTHER" id="PTHR45978">
    <property type="entry name" value="SPX DOMAIN-CONTAINING PROTEIN 3"/>
    <property type="match status" value="1"/>
</dbReference>